<keyword evidence="2" id="KW-1185">Reference proteome</keyword>
<gene>
    <name evidence="1" type="ORF">AVEN_57126_1</name>
</gene>
<reference evidence="1 2" key="1">
    <citation type="journal article" date="2019" name="Sci. Rep.">
        <title>Orb-weaving spider Araneus ventricosus genome elucidates the spidroin gene catalogue.</title>
        <authorList>
            <person name="Kono N."/>
            <person name="Nakamura H."/>
            <person name="Ohtoshi R."/>
            <person name="Moran D.A.P."/>
            <person name="Shinohara A."/>
            <person name="Yoshida Y."/>
            <person name="Fujiwara M."/>
            <person name="Mori M."/>
            <person name="Tomita M."/>
            <person name="Arakawa K."/>
        </authorList>
    </citation>
    <scope>NUCLEOTIDE SEQUENCE [LARGE SCALE GENOMIC DNA]</scope>
</reference>
<accession>A0A4Y2H9H2</accession>
<organism evidence="1 2">
    <name type="scientific">Araneus ventricosus</name>
    <name type="common">Orbweaver spider</name>
    <name type="synonym">Epeira ventricosa</name>
    <dbReference type="NCBI Taxonomy" id="182803"/>
    <lineage>
        <taxon>Eukaryota</taxon>
        <taxon>Metazoa</taxon>
        <taxon>Ecdysozoa</taxon>
        <taxon>Arthropoda</taxon>
        <taxon>Chelicerata</taxon>
        <taxon>Arachnida</taxon>
        <taxon>Araneae</taxon>
        <taxon>Araneomorphae</taxon>
        <taxon>Entelegynae</taxon>
        <taxon>Araneoidea</taxon>
        <taxon>Araneidae</taxon>
        <taxon>Araneus</taxon>
    </lineage>
</organism>
<evidence type="ECO:0000313" key="2">
    <source>
        <dbReference type="Proteomes" id="UP000499080"/>
    </source>
</evidence>
<comment type="caution">
    <text evidence="1">The sequence shown here is derived from an EMBL/GenBank/DDBJ whole genome shotgun (WGS) entry which is preliminary data.</text>
</comment>
<sequence length="113" mass="12546">MESSLSLQKFQQDDTQGWAINCQQRKELLFSLKIHPVARNCLSPVSVEWGGLRRVSAHRVNKTSHGVCAGERGVEAVGKPRLLTSSSVKVCRNTYLKLRRILEGAPSCIKIVS</sequence>
<evidence type="ECO:0000313" key="1">
    <source>
        <dbReference type="EMBL" id="GBM61695.1"/>
    </source>
</evidence>
<protein>
    <submittedName>
        <fullName evidence="1">Uncharacterized protein</fullName>
    </submittedName>
</protein>
<proteinExistence type="predicted"/>
<name>A0A4Y2H9H2_ARAVE</name>
<dbReference type="Proteomes" id="UP000499080">
    <property type="component" value="Unassembled WGS sequence"/>
</dbReference>
<dbReference type="AlphaFoldDB" id="A0A4Y2H9H2"/>
<dbReference type="EMBL" id="BGPR01001780">
    <property type="protein sequence ID" value="GBM61695.1"/>
    <property type="molecule type" value="Genomic_DNA"/>
</dbReference>